<dbReference type="PROSITE" id="PS01081">
    <property type="entry name" value="HTH_TETR_1"/>
    <property type="match status" value="1"/>
</dbReference>
<dbReference type="STRING" id="1450648.CLORY_32110"/>
<proteinExistence type="predicted"/>
<organism evidence="4 5">
    <name type="scientific">Clostridium oryzae</name>
    <dbReference type="NCBI Taxonomy" id="1450648"/>
    <lineage>
        <taxon>Bacteria</taxon>
        <taxon>Bacillati</taxon>
        <taxon>Bacillota</taxon>
        <taxon>Clostridia</taxon>
        <taxon>Eubacteriales</taxon>
        <taxon>Clostridiaceae</taxon>
        <taxon>Clostridium</taxon>
    </lineage>
</organism>
<accession>A0A1V4IIA4</accession>
<dbReference type="InterPro" id="IPR050624">
    <property type="entry name" value="HTH-type_Tx_Regulator"/>
</dbReference>
<dbReference type="AlphaFoldDB" id="A0A1V4IIA4"/>
<evidence type="ECO:0000313" key="5">
    <source>
        <dbReference type="Proteomes" id="UP000190080"/>
    </source>
</evidence>
<dbReference type="SUPFAM" id="SSF46689">
    <property type="entry name" value="Homeodomain-like"/>
    <property type="match status" value="1"/>
</dbReference>
<dbReference type="PRINTS" id="PR00455">
    <property type="entry name" value="HTHTETR"/>
</dbReference>
<dbReference type="Gene3D" id="1.10.357.10">
    <property type="entry name" value="Tetracycline Repressor, domain 2"/>
    <property type="match status" value="1"/>
</dbReference>
<dbReference type="Pfam" id="PF00440">
    <property type="entry name" value="TetR_N"/>
    <property type="match status" value="1"/>
</dbReference>
<gene>
    <name evidence="4" type="primary">bepR</name>
    <name evidence="4" type="ORF">CLORY_32110</name>
</gene>
<protein>
    <submittedName>
        <fullName evidence="4">HTH-type transcriptional repressor BepR</fullName>
    </submittedName>
</protein>
<dbReference type="OrthoDB" id="9814200at2"/>
<feature type="domain" description="HTH tetR-type" evidence="3">
    <location>
        <begin position="27"/>
        <end position="87"/>
    </location>
</feature>
<evidence type="ECO:0000256" key="1">
    <source>
        <dbReference type="ARBA" id="ARBA00023125"/>
    </source>
</evidence>
<comment type="caution">
    <text evidence="4">The sequence shown here is derived from an EMBL/GenBank/DDBJ whole genome shotgun (WGS) entry which is preliminary data.</text>
</comment>
<evidence type="ECO:0000256" key="2">
    <source>
        <dbReference type="PROSITE-ProRule" id="PRU00335"/>
    </source>
</evidence>
<feature type="DNA-binding region" description="H-T-H motif" evidence="2">
    <location>
        <begin position="50"/>
        <end position="69"/>
    </location>
</feature>
<keyword evidence="1 2" id="KW-0238">DNA-binding</keyword>
<evidence type="ECO:0000259" key="3">
    <source>
        <dbReference type="PROSITE" id="PS50977"/>
    </source>
</evidence>
<name>A0A1V4IIA4_9CLOT</name>
<dbReference type="PROSITE" id="PS50977">
    <property type="entry name" value="HTH_TETR_2"/>
    <property type="match status" value="1"/>
</dbReference>
<dbReference type="InterPro" id="IPR023772">
    <property type="entry name" value="DNA-bd_HTH_TetR-type_CS"/>
</dbReference>
<dbReference type="Proteomes" id="UP000190080">
    <property type="component" value="Unassembled WGS sequence"/>
</dbReference>
<dbReference type="PANTHER" id="PTHR43479">
    <property type="entry name" value="ACREF/ENVCD OPERON REPRESSOR-RELATED"/>
    <property type="match status" value="1"/>
</dbReference>
<dbReference type="GO" id="GO:0003677">
    <property type="term" value="F:DNA binding"/>
    <property type="evidence" value="ECO:0007669"/>
    <property type="project" value="UniProtKB-UniRule"/>
</dbReference>
<evidence type="ECO:0000313" key="4">
    <source>
        <dbReference type="EMBL" id="OPJ59564.1"/>
    </source>
</evidence>
<dbReference type="InterPro" id="IPR001647">
    <property type="entry name" value="HTH_TetR"/>
</dbReference>
<keyword evidence="5" id="KW-1185">Reference proteome</keyword>
<dbReference type="InterPro" id="IPR009057">
    <property type="entry name" value="Homeodomain-like_sf"/>
</dbReference>
<sequence>MKSNNITVLSNMVNIFSGGRFILKDEREKKEKLLICAKQEFLEKGYNKASLRDICKKAGVTTGALYFFFKDKEDLFATLVQEPLDKLYAIMLKHYQGEMEQIQKGILGKDDHSEDIDAANQVVHYIYRYYEEFQLILTKSQGSRFENSIDRFVSITEQQYRLMANKFAQELNIQQLDDYIIHWTSHMLIDVFVHMLTHKISEKEALKHMNLIIKYLINGWYGMFCLPDKKW</sequence>
<dbReference type="PANTHER" id="PTHR43479:SF11">
    <property type="entry name" value="ACREF_ENVCD OPERON REPRESSOR-RELATED"/>
    <property type="match status" value="1"/>
</dbReference>
<dbReference type="EMBL" id="MZGV01000042">
    <property type="protein sequence ID" value="OPJ59564.1"/>
    <property type="molecule type" value="Genomic_DNA"/>
</dbReference>
<reference evidence="4 5" key="1">
    <citation type="submission" date="2017-03" db="EMBL/GenBank/DDBJ databases">
        <title>Genome sequence of Clostridium oryzae DSM 28571.</title>
        <authorList>
            <person name="Poehlein A."/>
            <person name="Daniel R."/>
        </authorList>
    </citation>
    <scope>NUCLEOTIDE SEQUENCE [LARGE SCALE GENOMIC DNA]</scope>
    <source>
        <strain evidence="4 5">DSM 28571</strain>
    </source>
</reference>